<sequence length="202" mass="22331">MMKRFRDFARVFSENSENWNRKLKSVRLLGAVVSLCMLVCAVLCMHSAVPMHQALKTAAALVIIALGMYQLVDYYYMPVLLRDGGTLIGAVLNTVIGMLLLFSPVEITVSVFAYMFGFLLMIFGVNKITFANKLHFFGIFDYSWVIASGVLNILAAAVFLIIPLISIVMLNTALAGYLAMGGITLLVEVVTMKNMKIEDAQE</sequence>
<feature type="transmembrane region" description="Helical" evidence="1">
    <location>
        <begin position="84"/>
        <end position="105"/>
    </location>
</feature>
<evidence type="ECO:0000313" key="2">
    <source>
        <dbReference type="EMBL" id="QJA02328.1"/>
    </source>
</evidence>
<dbReference type="GO" id="GO:0005886">
    <property type="term" value="C:plasma membrane"/>
    <property type="evidence" value="ECO:0007669"/>
    <property type="project" value="TreeGrafter"/>
</dbReference>
<protein>
    <submittedName>
        <fullName evidence="2">DUF308 domain-containing protein</fullName>
    </submittedName>
</protein>
<feature type="transmembrane region" description="Helical" evidence="1">
    <location>
        <begin position="111"/>
        <end position="130"/>
    </location>
</feature>
<dbReference type="RefSeq" id="WP_002608388.1">
    <property type="nucleotide sequence ID" value="NZ_BAAACC010000019.1"/>
</dbReference>
<proteinExistence type="predicted"/>
<organism evidence="2 3">
    <name type="scientific">Clostridium innocuum</name>
    <dbReference type="NCBI Taxonomy" id="1522"/>
    <lineage>
        <taxon>Bacteria</taxon>
        <taxon>Bacillati</taxon>
        <taxon>Bacillota</taxon>
        <taxon>Clostridia</taxon>
        <taxon>Eubacteriales</taxon>
        <taxon>Clostridiaceae</taxon>
        <taxon>Clostridium</taxon>
    </lineage>
</organism>
<accession>A0AAP9MD67</accession>
<evidence type="ECO:0000256" key="1">
    <source>
        <dbReference type="SAM" id="Phobius"/>
    </source>
</evidence>
<dbReference type="AlphaFoldDB" id="A0AAP9MD67"/>
<evidence type="ECO:0000313" key="3">
    <source>
        <dbReference type="Proteomes" id="UP000503330"/>
    </source>
</evidence>
<dbReference type="Pfam" id="PF03729">
    <property type="entry name" value="DUF308"/>
    <property type="match status" value="1"/>
</dbReference>
<dbReference type="PANTHER" id="PTHR34989:SF1">
    <property type="entry name" value="PROTEIN HDED"/>
    <property type="match status" value="1"/>
</dbReference>
<dbReference type="InterPro" id="IPR005325">
    <property type="entry name" value="DUF308_memb"/>
</dbReference>
<name>A0AAP9MD67_CLOIN</name>
<feature type="transmembrane region" description="Helical" evidence="1">
    <location>
        <begin position="54"/>
        <end position="72"/>
    </location>
</feature>
<feature type="transmembrane region" description="Helical" evidence="1">
    <location>
        <begin position="142"/>
        <end position="162"/>
    </location>
</feature>
<keyword evidence="1" id="KW-0472">Membrane</keyword>
<dbReference type="InterPro" id="IPR052712">
    <property type="entry name" value="Acid_resist_chaperone_HdeD"/>
</dbReference>
<feature type="transmembrane region" description="Helical" evidence="1">
    <location>
        <begin position="168"/>
        <end position="187"/>
    </location>
</feature>
<dbReference type="GeneID" id="61925428"/>
<dbReference type="Proteomes" id="UP000503330">
    <property type="component" value="Chromosome"/>
</dbReference>
<dbReference type="EMBL" id="CP048838">
    <property type="protein sequence ID" value="QJA02328.1"/>
    <property type="molecule type" value="Genomic_DNA"/>
</dbReference>
<feature type="transmembrane region" description="Helical" evidence="1">
    <location>
        <begin position="28"/>
        <end position="48"/>
    </location>
</feature>
<keyword evidence="1" id="KW-1133">Transmembrane helix</keyword>
<keyword evidence="1" id="KW-0812">Transmembrane</keyword>
<dbReference type="PANTHER" id="PTHR34989">
    <property type="entry name" value="PROTEIN HDED"/>
    <property type="match status" value="1"/>
</dbReference>
<reference evidence="2 3" key="1">
    <citation type="submission" date="2020-02" db="EMBL/GenBank/DDBJ databases">
        <authorList>
            <person name="Kociolek L.K."/>
            <person name="Ozer E.A."/>
        </authorList>
    </citation>
    <scope>NUCLEOTIDE SEQUENCE [LARGE SCALE GENOMIC DNA]</scope>
    <source>
        <strain evidence="2 3">ATCC 14501</strain>
    </source>
</reference>
<gene>
    <name evidence="2" type="ORF">G4D54_07785</name>
</gene>